<feature type="transmembrane region" description="Helical" evidence="13">
    <location>
        <begin position="605"/>
        <end position="629"/>
    </location>
</feature>
<dbReference type="PANTHER" id="PTHR30572:SF14">
    <property type="entry name" value="MACROLIDE EXPORT ATP-BINDING_PERMEASE PROTEIN MACB"/>
    <property type="match status" value="1"/>
</dbReference>
<evidence type="ECO:0000256" key="6">
    <source>
        <dbReference type="ARBA" id="ARBA00022741"/>
    </source>
</evidence>
<keyword evidence="10 13" id="KW-0472">Membrane</keyword>
<dbReference type="Gene3D" id="3.40.50.300">
    <property type="entry name" value="P-loop containing nucleotide triphosphate hydrolases"/>
    <property type="match status" value="1"/>
</dbReference>
<sequence length="646" mass="69299">MSEPLIQLKGIERRYQSGEQEVTVLHPLDLTIEAGEMIAIVGASGSGKSTLMNLLGCLDRPSAGQYLFRGQDTATLDALSLARLRCHHFGFIFQRYHLLPHLNAAANVEIPAVYAGTSRPDRQARSNALLARLGLSDRSHHTPGQLSGGQQQRVSIARALANGGEVILADEPTGALDSQSGKEVMAILKELHAQGHTIILVTHDMAVASHADRIITLRDGRVLEDSGKPATTTARLPAASPAAKASGNDWDRYREAGRMALHAMLAHRMRTFLTMLGIIIGIAAVVSVVALGQGARAKVVDQINAMGTNTIDIFPGKDWGDEKAASIQTLNKRDLDALLGQPYLEGASPQIASSGQLRYRNKTSSGSIVGVGSDFFRVKGMKLTSGRLFDERDILNRAAVAVVDGKTIESLLGKEDPVGQVVLVGTLPVRIIGVVEEETGFGRSSQSVNVWLPYSAVMSRLISQNHFSQLTIRVKDGVQPALAEQAAIELLTQRHGVKDFFTFSSDSIIKSVEKTTATMTLLVSAIAVISLIVGGVGVMNIMLVSVVERTREIGIRIAVGARQSDILQQFLIEAVMVSLLGGMLGVGVSLFIGLLFSLFVESIQMQFSLFSILMAFGCSSLIGILFGYLPARNAARLDPVEALARE</sequence>
<dbReference type="SMART" id="SM00382">
    <property type="entry name" value="AAA"/>
    <property type="match status" value="1"/>
</dbReference>
<dbReference type="SUPFAM" id="SSF52540">
    <property type="entry name" value="P-loop containing nucleoside triphosphate hydrolases"/>
    <property type="match status" value="1"/>
</dbReference>
<keyword evidence="6" id="KW-0547">Nucleotide-binding</keyword>
<proteinExistence type="inferred from homology"/>
<dbReference type="AlphaFoldDB" id="A0AAX3VUS3"/>
<evidence type="ECO:0000256" key="12">
    <source>
        <dbReference type="ARBA" id="ARBA00041199"/>
    </source>
</evidence>
<dbReference type="GO" id="GO:0005524">
    <property type="term" value="F:ATP binding"/>
    <property type="evidence" value="ECO:0007669"/>
    <property type="project" value="UniProtKB-KW"/>
</dbReference>
<keyword evidence="5 13" id="KW-0812">Transmembrane</keyword>
<keyword evidence="8" id="KW-1278">Translocase</keyword>
<evidence type="ECO:0000256" key="10">
    <source>
        <dbReference type="ARBA" id="ARBA00023136"/>
    </source>
</evidence>
<gene>
    <name evidence="15" type="ORF">QLQ87_21155</name>
</gene>
<name>A0AAX3VUS3_AERSA</name>
<keyword evidence="3" id="KW-1003">Cell membrane</keyword>
<dbReference type="Pfam" id="PF00005">
    <property type="entry name" value="ABC_tran"/>
    <property type="match status" value="1"/>
</dbReference>
<dbReference type="InterPro" id="IPR017871">
    <property type="entry name" value="ABC_transporter-like_CS"/>
</dbReference>
<feature type="transmembrane region" description="Helical" evidence="13">
    <location>
        <begin position="570"/>
        <end position="599"/>
    </location>
</feature>
<dbReference type="FunFam" id="3.40.50.300:FF:000032">
    <property type="entry name" value="Export ABC transporter ATP-binding protein"/>
    <property type="match status" value="1"/>
</dbReference>
<keyword evidence="7" id="KW-0067">ATP-binding</keyword>
<dbReference type="PROSITE" id="PS50893">
    <property type="entry name" value="ABC_TRANSPORTER_2"/>
    <property type="match status" value="1"/>
</dbReference>
<keyword evidence="2" id="KW-0813">Transport</keyword>
<evidence type="ECO:0000256" key="13">
    <source>
        <dbReference type="SAM" id="Phobius"/>
    </source>
</evidence>
<comment type="subcellular location">
    <subcellularLocation>
        <location evidence="1">Cell inner membrane</location>
        <topology evidence="1">Multi-pass membrane protein</topology>
    </subcellularLocation>
</comment>
<dbReference type="InterPro" id="IPR017911">
    <property type="entry name" value="MacB-like_ATP-bd"/>
</dbReference>
<evidence type="ECO:0000256" key="4">
    <source>
        <dbReference type="ARBA" id="ARBA00022519"/>
    </source>
</evidence>
<evidence type="ECO:0000259" key="14">
    <source>
        <dbReference type="PROSITE" id="PS50893"/>
    </source>
</evidence>
<dbReference type="InterPro" id="IPR050250">
    <property type="entry name" value="Macrolide_Exporter_MacB"/>
</dbReference>
<dbReference type="Pfam" id="PF02687">
    <property type="entry name" value="FtsX"/>
    <property type="match status" value="1"/>
</dbReference>
<evidence type="ECO:0000256" key="9">
    <source>
        <dbReference type="ARBA" id="ARBA00022989"/>
    </source>
</evidence>
<protein>
    <recommendedName>
        <fullName evidence="12">Pyoverdine export ATP-binding/permease protein PvdT</fullName>
    </recommendedName>
</protein>
<dbReference type="PANTHER" id="PTHR30572">
    <property type="entry name" value="MEMBRANE COMPONENT OF TRANSPORTER-RELATED"/>
    <property type="match status" value="1"/>
</dbReference>
<dbReference type="GO" id="GO:0005886">
    <property type="term" value="C:plasma membrane"/>
    <property type="evidence" value="ECO:0007669"/>
    <property type="project" value="UniProtKB-SubCell"/>
</dbReference>
<evidence type="ECO:0000256" key="1">
    <source>
        <dbReference type="ARBA" id="ARBA00004429"/>
    </source>
</evidence>
<evidence type="ECO:0000313" key="16">
    <source>
        <dbReference type="Proteomes" id="UP001239426"/>
    </source>
</evidence>
<keyword evidence="9 13" id="KW-1133">Transmembrane helix</keyword>
<comment type="similarity">
    <text evidence="11">Belongs to the ABC transporter superfamily. Macrolide exporter (TC 3.A.1.122) family.</text>
</comment>
<organism evidence="15 16">
    <name type="scientific">Aeromonas salmonicida</name>
    <dbReference type="NCBI Taxonomy" id="645"/>
    <lineage>
        <taxon>Bacteria</taxon>
        <taxon>Pseudomonadati</taxon>
        <taxon>Pseudomonadota</taxon>
        <taxon>Gammaproteobacteria</taxon>
        <taxon>Aeromonadales</taxon>
        <taxon>Aeromonadaceae</taxon>
        <taxon>Aeromonas</taxon>
    </lineage>
</organism>
<dbReference type="PROSITE" id="PS00211">
    <property type="entry name" value="ABC_TRANSPORTER_1"/>
    <property type="match status" value="1"/>
</dbReference>
<dbReference type="InterPro" id="IPR003838">
    <property type="entry name" value="ABC3_permease_C"/>
</dbReference>
<dbReference type="InterPro" id="IPR025857">
    <property type="entry name" value="MacB_PCD"/>
</dbReference>
<evidence type="ECO:0000313" key="15">
    <source>
        <dbReference type="EMBL" id="WHF36579.1"/>
    </source>
</evidence>
<evidence type="ECO:0000256" key="11">
    <source>
        <dbReference type="ARBA" id="ARBA00038388"/>
    </source>
</evidence>
<dbReference type="CDD" id="cd03255">
    <property type="entry name" value="ABC_MJ0796_LolCDE_FtsE"/>
    <property type="match status" value="1"/>
</dbReference>
<accession>A0AAX3VUS3</accession>
<feature type="transmembrane region" description="Helical" evidence="13">
    <location>
        <begin position="272"/>
        <end position="292"/>
    </location>
</feature>
<dbReference type="GO" id="GO:1902495">
    <property type="term" value="C:transmembrane transporter complex"/>
    <property type="evidence" value="ECO:0007669"/>
    <property type="project" value="UniProtKB-ARBA"/>
</dbReference>
<dbReference type="GO" id="GO:0022857">
    <property type="term" value="F:transmembrane transporter activity"/>
    <property type="evidence" value="ECO:0007669"/>
    <property type="project" value="TreeGrafter"/>
</dbReference>
<evidence type="ECO:0000256" key="3">
    <source>
        <dbReference type="ARBA" id="ARBA00022475"/>
    </source>
</evidence>
<dbReference type="InterPro" id="IPR003439">
    <property type="entry name" value="ABC_transporter-like_ATP-bd"/>
</dbReference>
<dbReference type="Pfam" id="PF12704">
    <property type="entry name" value="MacB_PCD"/>
    <property type="match status" value="1"/>
</dbReference>
<reference evidence="15" key="1">
    <citation type="submission" date="2023-05" db="EMBL/GenBank/DDBJ databases">
        <title>Aeromonas salmonicida 57, complete genome.</title>
        <authorList>
            <person name="Shao L."/>
        </authorList>
    </citation>
    <scope>NUCLEOTIDE SEQUENCE</scope>
    <source>
        <strain evidence="15">57</strain>
    </source>
</reference>
<dbReference type="GO" id="GO:0016887">
    <property type="term" value="F:ATP hydrolysis activity"/>
    <property type="evidence" value="ECO:0007669"/>
    <property type="project" value="InterPro"/>
</dbReference>
<feature type="domain" description="ABC transporter" evidence="14">
    <location>
        <begin position="6"/>
        <end position="244"/>
    </location>
</feature>
<evidence type="ECO:0000256" key="8">
    <source>
        <dbReference type="ARBA" id="ARBA00022967"/>
    </source>
</evidence>
<evidence type="ECO:0000256" key="5">
    <source>
        <dbReference type="ARBA" id="ARBA00022692"/>
    </source>
</evidence>
<evidence type="ECO:0000256" key="7">
    <source>
        <dbReference type="ARBA" id="ARBA00022840"/>
    </source>
</evidence>
<keyword evidence="4" id="KW-0997">Cell inner membrane</keyword>
<dbReference type="RefSeq" id="WP_125597851.1">
    <property type="nucleotide sequence ID" value="NZ_CAWOII010000045.1"/>
</dbReference>
<dbReference type="InterPro" id="IPR003593">
    <property type="entry name" value="AAA+_ATPase"/>
</dbReference>
<dbReference type="EMBL" id="CP124841">
    <property type="protein sequence ID" value="WHF36579.1"/>
    <property type="molecule type" value="Genomic_DNA"/>
</dbReference>
<dbReference type="InterPro" id="IPR027417">
    <property type="entry name" value="P-loop_NTPase"/>
</dbReference>
<dbReference type="Proteomes" id="UP001239426">
    <property type="component" value="Chromosome"/>
</dbReference>
<feature type="transmembrane region" description="Helical" evidence="13">
    <location>
        <begin position="521"/>
        <end position="547"/>
    </location>
</feature>
<evidence type="ECO:0000256" key="2">
    <source>
        <dbReference type="ARBA" id="ARBA00022448"/>
    </source>
</evidence>